<feature type="domain" description="Pyruvate/ketoisovalerate oxidoreductase catalytic" evidence="6">
    <location>
        <begin position="28"/>
        <end position="233"/>
    </location>
</feature>
<dbReference type="InterPro" id="IPR029061">
    <property type="entry name" value="THDP-binding"/>
</dbReference>
<dbReference type="InterPro" id="IPR019752">
    <property type="entry name" value="Pyrv/ketoisovalerate_OxRed_cat"/>
</dbReference>
<dbReference type="InterPro" id="IPR033412">
    <property type="entry name" value="PFOR_II"/>
</dbReference>
<dbReference type="GO" id="GO:0006979">
    <property type="term" value="P:response to oxidative stress"/>
    <property type="evidence" value="ECO:0007669"/>
    <property type="project" value="TreeGrafter"/>
</dbReference>
<keyword evidence="12" id="KW-1185">Reference proteome</keyword>
<evidence type="ECO:0000259" key="6">
    <source>
        <dbReference type="Pfam" id="PF01558"/>
    </source>
</evidence>
<reference evidence="10" key="2">
    <citation type="submission" date="2020-09" db="EMBL/GenBank/DDBJ databases">
        <authorList>
            <person name="Sun Q."/>
            <person name="Ohkuma M."/>
        </authorList>
    </citation>
    <scope>NUCLEOTIDE SEQUENCE</scope>
    <source>
        <strain evidence="10">JCM 11219</strain>
    </source>
</reference>
<dbReference type="CDD" id="cd07034">
    <property type="entry name" value="TPP_PYR_PFOR_IOR-alpha_like"/>
    <property type="match status" value="1"/>
</dbReference>
<gene>
    <name evidence="10" type="ORF">GCM10007112_13440</name>
    <name evidence="9" type="ORF">Vsou_26320</name>
</gene>
<dbReference type="InterPro" id="IPR002869">
    <property type="entry name" value="Pyrv_flavodox_OxRed_cen"/>
</dbReference>
<evidence type="ECO:0000313" key="10">
    <source>
        <dbReference type="EMBL" id="GGI77982.1"/>
    </source>
</evidence>
<dbReference type="EC" id="1.2.7.11" evidence="2"/>
<evidence type="ECO:0000256" key="1">
    <source>
        <dbReference type="ARBA" id="ARBA00011631"/>
    </source>
</evidence>
<dbReference type="GO" id="GO:0019164">
    <property type="term" value="F:pyruvate synthase activity"/>
    <property type="evidence" value="ECO:0007669"/>
    <property type="project" value="UniProtKB-ARBA"/>
</dbReference>
<evidence type="ECO:0000259" key="8">
    <source>
        <dbReference type="Pfam" id="PF17147"/>
    </source>
</evidence>
<dbReference type="Gene3D" id="3.40.920.10">
    <property type="entry name" value="Pyruvate-ferredoxin oxidoreductase, PFOR, domain III"/>
    <property type="match status" value="1"/>
</dbReference>
<keyword evidence="3" id="KW-0560">Oxidoreductase</keyword>
<protein>
    <recommendedName>
        <fullName evidence="2">2-oxoacid oxidoreductase (ferredoxin)</fullName>
        <ecNumber evidence="2">1.2.7.11</ecNumber>
    </recommendedName>
</protein>
<evidence type="ECO:0000313" key="12">
    <source>
        <dbReference type="Proteomes" id="UP001060771"/>
    </source>
</evidence>
<dbReference type="Proteomes" id="UP001060771">
    <property type="component" value="Chromosome"/>
</dbReference>
<dbReference type="EMBL" id="BMNM01000004">
    <property type="protein sequence ID" value="GGI77982.1"/>
    <property type="molecule type" value="Genomic_DNA"/>
</dbReference>
<feature type="domain" description="Pyruvate flavodoxin/ferredoxin oxidoreductase pyrimidine binding" evidence="7">
    <location>
        <begin position="266"/>
        <end position="515"/>
    </location>
</feature>
<evidence type="ECO:0000259" key="7">
    <source>
        <dbReference type="Pfam" id="PF01855"/>
    </source>
</evidence>
<evidence type="ECO:0000256" key="4">
    <source>
        <dbReference type="ARBA" id="ARBA00023317"/>
    </source>
</evidence>
<feature type="domain" description="Pyruvate:ferredoxin oxidoreductase core" evidence="8">
    <location>
        <begin position="542"/>
        <end position="614"/>
    </location>
</feature>
<evidence type="ECO:0000256" key="2">
    <source>
        <dbReference type="ARBA" id="ARBA00012691"/>
    </source>
</evidence>
<sequence>MGEELINRSEKLGIMPTDIMWVVGGPQGGGIDTGASVFMRTVARAGYYVIGDREYFSNIKGRHSYFMVRVSDEPRGGLLSAIDVLVALDAESVFTHFQDIKRGGYLIVDTSTFNTKLEQIQYMEDEFKERLREFFSKSGIEPTVKGVIDYLKNNGVNIITMHYADLLQDVKKKLHDIDLPSLIGRYSNVVMTAYSTAIMGLPIDYVFKGLEDVFTGRRGKLLEYNKAIVEIVYEYAKPLKSSITLPPIKRDTRAIIVNGNEAVAIGKILGGLRFQTYYPITPAADESFFIEAHNIISLDPATEEAKALEKAGIVVVQTEDEISAINMAIGAGIAGARAATATSGPGLSLMVEGTGFAGMNEIPVVITHYQRAGPSTGMATRNSQSDLRFVMHMGHGEFPRIVIASGDHREAVEDAFKALNWAEKYQIPVIHLVDKALANSYSMVVWDLDKKSLKIDRGLIVTNNDNDYKRFKLTKNGVSPRSIPGPGPIFWLTGDEHDEHGHITEDPVTRMDMYEKRMKKLELADKEIPITDKAKLYGPENADITLIGWGSTKGVILDAMNMLGKEGYRVNFLQLKMFIPFPSEFVRNVLSKNQLIIDIESNYEAQAASVIREKTGIEIRHKVVKVTGRPIFVDEVYEAVKKILKDKDEKIILMKGP</sequence>
<dbReference type="FunFam" id="3.40.50.920:FF:000009">
    <property type="entry name" value="2-oxoglutarate ferredoxin oxidoreductase subunit alpha"/>
    <property type="match status" value="1"/>
</dbReference>
<dbReference type="PANTHER" id="PTHR32154">
    <property type="entry name" value="PYRUVATE-FLAVODOXIN OXIDOREDUCTASE-RELATED"/>
    <property type="match status" value="1"/>
</dbReference>
<dbReference type="InterPro" id="IPR009014">
    <property type="entry name" value="Transketo_C/PFOR_II"/>
</dbReference>
<dbReference type="InterPro" id="IPR050722">
    <property type="entry name" value="Pyruvate:ferred/Flavod_OxRd"/>
</dbReference>
<name>A0A830E9N9_9CREN</name>
<proteinExistence type="predicted"/>
<evidence type="ECO:0000256" key="3">
    <source>
        <dbReference type="ARBA" id="ARBA00023002"/>
    </source>
</evidence>
<dbReference type="InterPro" id="IPR002880">
    <property type="entry name" value="Pyrv_Fd/Flavodoxin_OxRdtase_N"/>
</dbReference>
<dbReference type="AlphaFoldDB" id="A0A830E9N9"/>
<comment type="subunit">
    <text evidence="1">Heterodimer composed of an alpha and a beta subunit.</text>
</comment>
<dbReference type="InterPro" id="IPR053400">
    <property type="entry name" value="2-oxoacid_Fdx_oxidoreductase"/>
</dbReference>
<reference evidence="10" key="1">
    <citation type="journal article" date="2014" name="Int. J. Syst. Evol. Microbiol.">
        <title>Complete genome sequence of Corynebacterium casei LMG S-19264T (=DSM 44701T), isolated from a smear-ripened cheese.</title>
        <authorList>
            <consortium name="US DOE Joint Genome Institute (JGI-PGF)"/>
            <person name="Walter F."/>
            <person name="Albersmeier A."/>
            <person name="Kalinowski J."/>
            <person name="Ruckert C."/>
        </authorList>
    </citation>
    <scope>NUCLEOTIDE SEQUENCE</scope>
    <source>
        <strain evidence="10">JCM 11219</strain>
    </source>
</reference>
<dbReference type="Pfam" id="PF01855">
    <property type="entry name" value="POR_N"/>
    <property type="match status" value="1"/>
</dbReference>
<dbReference type="Gene3D" id="3.40.50.920">
    <property type="match status" value="1"/>
</dbReference>
<dbReference type="NCBIfam" id="NF041170">
    <property type="entry name" value="Oxoac_fdxalpha_Archa"/>
    <property type="match status" value="1"/>
</dbReference>
<evidence type="ECO:0000313" key="9">
    <source>
        <dbReference type="EMBL" id="BDR93539.1"/>
    </source>
</evidence>
<dbReference type="EMBL" id="AP026830">
    <property type="protein sequence ID" value="BDR93539.1"/>
    <property type="molecule type" value="Genomic_DNA"/>
</dbReference>
<dbReference type="FunFam" id="3.40.50.970:FF:000022">
    <property type="entry name" value="2-oxoglutarate ferredoxin oxidoreductase alpha subunit"/>
    <property type="match status" value="1"/>
</dbReference>
<reference evidence="9" key="4">
    <citation type="journal article" date="2023" name="Microbiol. Resour. Announc.">
        <title>Complete Genome Sequence of Vulcanisaeta souniana Strain IC-059, a Hyperthermophilic Archaeon Isolated from Hot Spring Water in Japan.</title>
        <authorList>
            <person name="Kato S."/>
            <person name="Itoh T."/>
            <person name="Wu L."/>
            <person name="Ma J."/>
            <person name="Ohkuma M."/>
        </authorList>
    </citation>
    <scope>NUCLEOTIDE SEQUENCE</scope>
    <source>
        <strain evidence="9">JCM 11219</strain>
    </source>
</reference>
<dbReference type="Proteomes" id="UP000657075">
    <property type="component" value="Unassembled WGS sequence"/>
</dbReference>
<dbReference type="Pfam" id="PF17147">
    <property type="entry name" value="PFOR_II"/>
    <property type="match status" value="1"/>
</dbReference>
<comment type="catalytic activity">
    <reaction evidence="5">
        <text>a 2-oxocarboxylate + 2 oxidized [2Fe-2S]-[ferredoxin] + CoA = an acyl-CoA + 2 reduced [2Fe-2S]-[ferredoxin] + CO2 + H(+)</text>
        <dbReference type="Rhea" id="RHEA:42316"/>
        <dbReference type="Rhea" id="RHEA-COMP:10000"/>
        <dbReference type="Rhea" id="RHEA-COMP:10001"/>
        <dbReference type="ChEBI" id="CHEBI:15378"/>
        <dbReference type="ChEBI" id="CHEBI:16526"/>
        <dbReference type="ChEBI" id="CHEBI:33737"/>
        <dbReference type="ChEBI" id="CHEBI:33738"/>
        <dbReference type="ChEBI" id="CHEBI:35179"/>
        <dbReference type="ChEBI" id="CHEBI:57287"/>
        <dbReference type="ChEBI" id="CHEBI:58342"/>
        <dbReference type="EC" id="1.2.7.11"/>
    </reaction>
</comment>
<dbReference type="GO" id="GO:0018491">
    <property type="term" value="F:2-oxobutyrate synthase activity"/>
    <property type="evidence" value="ECO:0007669"/>
    <property type="project" value="UniProtKB-ARBA"/>
</dbReference>
<organism evidence="10 11">
    <name type="scientific">Vulcanisaeta souniana JCM 11219</name>
    <dbReference type="NCBI Taxonomy" id="1293586"/>
    <lineage>
        <taxon>Archaea</taxon>
        <taxon>Thermoproteota</taxon>
        <taxon>Thermoprotei</taxon>
        <taxon>Thermoproteales</taxon>
        <taxon>Thermoproteaceae</taxon>
        <taxon>Vulcanisaeta</taxon>
    </lineage>
</organism>
<dbReference type="Gene3D" id="3.40.50.970">
    <property type="match status" value="1"/>
</dbReference>
<dbReference type="SUPFAM" id="SSF52518">
    <property type="entry name" value="Thiamin diphosphate-binding fold (THDP-binding)"/>
    <property type="match status" value="1"/>
</dbReference>
<dbReference type="PANTHER" id="PTHR32154:SF16">
    <property type="entry name" value="PYRUVATE FLAVODOXIN_FERREDOXIN OXIDOREDUCTASE DOMAIN PROTEIN"/>
    <property type="match status" value="1"/>
</dbReference>
<accession>A0A830E9N9</accession>
<dbReference type="InterPro" id="IPR022367">
    <property type="entry name" value="2-oxoacid/accept_OxRdtase_asu"/>
</dbReference>
<keyword evidence="4" id="KW-0670">Pyruvate</keyword>
<reference evidence="12" key="3">
    <citation type="submission" date="2022-09" db="EMBL/GenBank/DDBJ databases">
        <title>Complete genome sequence of Vulcanisaeta souniana.</title>
        <authorList>
            <person name="Kato S."/>
            <person name="Itoh T."/>
            <person name="Ohkuma M."/>
        </authorList>
    </citation>
    <scope>NUCLEOTIDE SEQUENCE [LARGE SCALE GENOMIC DNA]</scope>
    <source>
        <strain evidence="12">JCM 11219</strain>
    </source>
</reference>
<dbReference type="Pfam" id="PF01558">
    <property type="entry name" value="POR"/>
    <property type="match status" value="1"/>
</dbReference>
<evidence type="ECO:0000313" key="11">
    <source>
        <dbReference type="Proteomes" id="UP000657075"/>
    </source>
</evidence>
<dbReference type="NCBIfam" id="TIGR03710">
    <property type="entry name" value="OAFO_sf"/>
    <property type="match status" value="1"/>
</dbReference>
<dbReference type="SUPFAM" id="SSF52922">
    <property type="entry name" value="TK C-terminal domain-like"/>
    <property type="match status" value="1"/>
</dbReference>
<evidence type="ECO:0000256" key="5">
    <source>
        <dbReference type="ARBA" id="ARBA00048893"/>
    </source>
</evidence>
<dbReference type="SUPFAM" id="SSF53323">
    <property type="entry name" value="Pyruvate-ferredoxin oxidoreductase, PFOR, domain III"/>
    <property type="match status" value="2"/>
</dbReference>